<accession>A0AAD8HPZ0</accession>
<gene>
    <name evidence="3" type="ORF">POM88_037243</name>
</gene>
<dbReference type="InterPro" id="IPR001461">
    <property type="entry name" value="Aspartic_peptidase_A1"/>
</dbReference>
<dbReference type="PANTHER" id="PTHR13683:SF227">
    <property type="entry name" value="EUKARYOTIC ASPARTYL PROTEASE FAMILY PROTEIN"/>
    <property type="match status" value="1"/>
</dbReference>
<dbReference type="PROSITE" id="PS51767">
    <property type="entry name" value="PEPTIDASE_A1"/>
    <property type="match status" value="1"/>
</dbReference>
<dbReference type="InterPro" id="IPR033121">
    <property type="entry name" value="PEPTIDASE_A1"/>
</dbReference>
<reference evidence="3" key="2">
    <citation type="submission" date="2023-05" db="EMBL/GenBank/DDBJ databases">
        <authorList>
            <person name="Schelkunov M.I."/>
        </authorList>
    </citation>
    <scope>NUCLEOTIDE SEQUENCE</scope>
    <source>
        <strain evidence="3">Hsosn_3</strain>
        <tissue evidence="3">Leaf</tissue>
    </source>
</reference>
<name>A0AAD8HPZ0_9APIA</name>
<dbReference type="AlphaFoldDB" id="A0AAD8HPZ0"/>
<organism evidence="3 4">
    <name type="scientific">Heracleum sosnowskyi</name>
    <dbReference type="NCBI Taxonomy" id="360622"/>
    <lineage>
        <taxon>Eukaryota</taxon>
        <taxon>Viridiplantae</taxon>
        <taxon>Streptophyta</taxon>
        <taxon>Embryophyta</taxon>
        <taxon>Tracheophyta</taxon>
        <taxon>Spermatophyta</taxon>
        <taxon>Magnoliopsida</taxon>
        <taxon>eudicotyledons</taxon>
        <taxon>Gunneridae</taxon>
        <taxon>Pentapetalae</taxon>
        <taxon>asterids</taxon>
        <taxon>campanulids</taxon>
        <taxon>Apiales</taxon>
        <taxon>Apiaceae</taxon>
        <taxon>Apioideae</taxon>
        <taxon>apioid superclade</taxon>
        <taxon>Tordylieae</taxon>
        <taxon>Tordyliinae</taxon>
        <taxon>Heracleum</taxon>
    </lineage>
</organism>
<dbReference type="EMBL" id="JAUIZM010000008">
    <property type="protein sequence ID" value="KAK1371151.1"/>
    <property type="molecule type" value="Genomic_DNA"/>
</dbReference>
<dbReference type="Gene3D" id="2.40.70.10">
    <property type="entry name" value="Acid Proteases"/>
    <property type="match status" value="2"/>
</dbReference>
<dbReference type="GO" id="GO:0006508">
    <property type="term" value="P:proteolysis"/>
    <property type="evidence" value="ECO:0007669"/>
    <property type="project" value="InterPro"/>
</dbReference>
<reference evidence="3" key="1">
    <citation type="submission" date="2023-02" db="EMBL/GenBank/DDBJ databases">
        <title>Genome of toxic invasive species Heracleum sosnowskyi carries increased number of genes despite the absence of recent whole-genome duplications.</title>
        <authorList>
            <person name="Schelkunov M."/>
            <person name="Shtratnikova V."/>
            <person name="Makarenko M."/>
            <person name="Klepikova A."/>
            <person name="Omelchenko D."/>
            <person name="Novikova G."/>
            <person name="Obukhova E."/>
            <person name="Bogdanov V."/>
            <person name="Penin A."/>
            <person name="Logacheva M."/>
        </authorList>
    </citation>
    <scope>NUCLEOTIDE SEQUENCE</scope>
    <source>
        <strain evidence="3">Hsosn_3</strain>
        <tissue evidence="3">Leaf</tissue>
    </source>
</reference>
<dbReference type="Pfam" id="PF14541">
    <property type="entry name" value="TAXi_C"/>
    <property type="match status" value="1"/>
</dbReference>
<comment type="caution">
    <text evidence="3">The sequence shown here is derived from an EMBL/GenBank/DDBJ whole genome shotgun (WGS) entry which is preliminary data.</text>
</comment>
<dbReference type="Pfam" id="PF14543">
    <property type="entry name" value="TAXi_N"/>
    <property type="match status" value="1"/>
</dbReference>
<sequence>MEYNVYIVKCDDPFCSWFHGFKEDCDSFPEQCLYEVGYANIGSTFGVLVRDLFPLKFTNGNTVNPRPAFGCGYNQEVANGVRPPYTDGVLGLGNRNTTILAQLHRLGLMRNICGHCFSAQGGGYLLMGDHILPSSEIVWAPLLSKSDEYVLGPAEFRFDGQATGVEYLLVFFDSGSTYTIFGSRAYEALLNGLNKTLNRSQLKIANDDKTLPVCWNGTKAFKSIGDVTNLFKPLSLRFTNSKNVQLRLSPEAYLIVSDRGNVCLGILSGAEFGRTGTITIGGIHYELPKFS</sequence>
<dbReference type="SUPFAM" id="SSF50630">
    <property type="entry name" value="Acid proteases"/>
    <property type="match status" value="1"/>
</dbReference>
<keyword evidence="4" id="KW-1185">Reference proteome</keyword>
<evidence type="ECO:0000259" key="2">
    <source>
        <dbReference type="PROSITE" id="PS51767"/>
    </source>
</evidence>
<evidence type="ECO:0000256" key="1">
    <source>
        <dbReference type="ARBA" id="ARBA00007447"/>
    </source>
</evidence>
<evidence type="ECO:0000313" key="3">
    <source>
        <dbReference type="EMBL" id="KAK1371151.1"/>
    </source>
</evidence>
<evidence type="ECO:0000313" key="4">
    <source>
        <dbReference type="Proteomes" id="UP001237642"/>
    </source>
</evidence>
<proteinExistence type="inferred from homology"/>
<comment type="similarity">
    <text evidence="1">Belongs to the peptidase A1 family.</text>
</comment>
<dbReference type="InterPro" id="IPR032861">
    <property type="entry name" value="TAXi_N"/>
</dbReference>
<dbReference type="GO" id="GO:0004190">
    <property type="term" value="F:aspartic-type endopeptidase activity"/>
    <property type="evidence" value="ECO:0007669"/>
    <property type="project" value="InterPro"/>
</dbReference>
<dbReference type="InterPro" id="IPR032799">
    <property type="entry name" value="TAXi_C"/>
</dbReference>
<dbReference type="InterPro" id="IPR021109">
    <property type="entry name" value="Peptidase_aspartic_dom_sf"/>
</dbReference>
<feature type="domain" description="Peptidase A1" evidence="2">
    <location>
        <begin position="1"/>
        <end position="291"/>
    </location>
</feature>
<dbReference type="Proteomes" id="UP001237642">
    <property type="component" value="Unassembled WGS sequence"/>
</dbReference>
<dbReference type="PANTHER" id="PTHR13683">
    <property type="entry name" value="ASPARTYL PROTEASES"/>
    <property type="match status" value="1"/>
</dbReference>
<protein>
    <submittedName>
        <fullName evidence="3">Aspartic proteinase Asp1</fullName>
    </submittedName>
</protein>